<dbReference type="Proteomes" id="UP000281647">
    <property type="component" value="Unassembled WGS sequence"/>
</dbReference>
<evidence type="ECO:0000256" key="1">
    <source>
        <dbReference type="ARBA" id="ARBA00003871"/>
    </source>
</evidence>
<sequence>MTQNLDFMSATELAARIRNGDVSPVDAVDASLARIDEINPRLNAFCAVYAEEAREQARGAERAVREGRELGLLHGVPIAFKDLTPMQGKVTTLGSRAYSSWVPDEDAVIVQAAKKAGAIIVGKTTTPEFAYSSFTQSPLFGVTRNPWSADRTPGGSSGGAAVAVATGCVSLAEGSDMGGSVRIPAALCGIVGLKPSLGRVPFTILPSVYDTLSHFGPLARDCDDAALFLAALQGPNDTDVMSLTERLDLPAKLDCDPARFRIAVSRNLGFYAVDPDVERNLLQVVAHLESLGAEIIEVELPWTKDILTVWQDYWKVFMAAFFGHAYDAMASELDPAVAKLIEQGRTISAVDYKRLEIPRTTWWHQLASILKDCDFLLCPTMALPAPLATQSDRDFGWTDDRGLHHGLDMTAPFNLFGQCPVLSVPSGLSQGGLPTAVQIVGRRNDDLSVLRLGNLIHEKVGRLVPPELPKVSG</sequence>
<dbReference type="OrthoDB" id="9814821at2"/>
<gene>
    <name evidence="5" type="ORF">EET67_01170</name>
</gene>
<evidence type="ECO:0000313" key="5">
    <source>
        <dbReference type="EMBL" id="RUM99543.1"/>
    </source>
</evidence>
<comment type="caution">
    <text evidence="5">The sequence shown here is derived from an EMBL/GenBank/DDBJ whole genome shotgun (WGS) entry which is preliminary data.</text>
</comment>
<dbReference type="PANTHER" id="PTHR11895">
    <property type="entry name" value="TRANSAMIDASE"/>
    <property type="match status" value="1"/>
</dbReference>
<dbReference type="PANTHER" id="PTHR11895:SF7">
    <property type="entry name" value="GLUTAMYL-TRNA(GLN) AMIDOTRANSFERASE SUBUNIT A, MITOCHONDRIAL"/>
    <property type="match status" value="1"/>
</dbReference>
<comment type="function">
    <text evidence="1">Hydrolyzes indole-3-acetamide (IAM) into indole-3-acetic acid (IAA).</text>
</comment>
<accession>A0A432VBR9</accession>
<dbReference type="InterPro" id="IPR020556">
    <property type="entry name" value="Amidase_CS"/>
</dbReference>
<keyword evidence="6" id="KW-1185">Reference proteome</keyword>
<dbReference type="SUPFAM" id="SSF75304">
    <property type="entry name" value="Amidase signature (AS) enzymes"/>
    <property type="match status" value="1"/>
</dbReference>
<dbReference type="InterPro" id="IPR000120">
    <property type="entry name" value="Amidase"/>
</dbReference>
<protein>
    <recommendedName>
        <fullName evidence="3">Indoleacetamide hydrolase</fullName>
    </recommendedName>
</protein>
<evidence type="ECO:0000256" key="3">
    <source>
        <dbReference type="ARBA" id="ARBA00021874"/>
    </source>
</evidence>
<dbReference type="InterPro" id="IPR023631">
    <property type="entry name" value="Amidase_dom"/>
</dbReference>
<dbReference type="InterPro" id="IPR036928">
    <property type="entry name" value="AS_sf"/>
</dbReference>
<dbReference type="PROSITE" id="PS00571">
    <property type="entry name" value="AMIDASES"/>
    <property type="match status" value="1"/>
</dbReference>
<dbReference type="Gene3D" id="3.90.1300.10">
    <property type="entry name" value="Amidase signature (AS) domain"/>
    <property type="match status" value="1"/>
</dbReference>
<evidence type="ECO:0000256" key="2">
    <source>
        <dbReference type="ARBA" id="ARBA00009199"/>
    </source>
</evidence>
<organism evidence="5 6">
    <name type="scientific">Borborobacter arsenicus</name>
    <dbReference type="NCBI Taxonomy" id="1851146"/>
    <lineage>
        <taxon>Bacteria</taxon>
        <taxon>Pseudomonadati</taxon>
        <taxon>Pseudomonadota</taxon>
        <taxon>Alphaproteobacteria</taxon>
        <taxon>Hyphomicrobiales</taxon>
        <taxon>Phyllobacteriaceae</taxon>
        <taxon>Borborobacter</taxon>
    </lineage>
</organism>
<dbReference type="AlphaFoldDB" id="A0A432VBR9"/>
<dbReference type="EMBL" id="RKST01000001">
    <property type="protein sequence ID" value="RUM99543.1"/>
    <property type="molecule type" value="Genomic_DNA"/>
</dbReference>
<dbReference type="RefSeq" id="WP_128625783.1">
    <property type="nucleotide sequence ID" value="NZ_RKST01000001.1"/>
</dbReference>
<dbReference type="GO" id="GO:0003824">
    <property type="term" value="F:catalytic activity"/>
    <property type="evidence" value="ECO:0007669"/>
    <property type="project" value="InterPro"/>
</dbReference>
<reference evidence="5 6" key="1">
    <citation type="submission" date="2018-11" db="EMBL/GenBank/DDBJ databases">
        <title>Pseudaminobacter arsenicus sp. nov., an arsenic-resistant bacterium isolated from arsenic-rich aquifers.</title>
        <authorList>
            <person name="Mu Y."/>
        </authorList>
    </citation>
    <scope>NUCLEOTIDE SEQUENCE [LARGE SCALE GENOMIC DNA]</scope>
    <source>
        <strain evidence="5 6">CB3</strain>
    </source>
</reference>
<evidence type="ECO:0000313" key="6">
    <source>
        <dbReference type="Proteomes" id="UP000281647"/>
    </source>
</evidence>
<feature type="domain" description="Amidase" evidence="4">
    <location>
        <begin position="27"/>
        <end position="450"/>
    </location>
</feature>
<evidence type="ECO:0000259" key="4">
    <source>
        <dbReference type="Pfam" id="PF01425"/>
    </source>
</evidence>
<comment type="similarity">
    <text evidence="2">Belongs to the amidase family.</text>
</comment>
<name>A0A432VBR9_9HYPH</name>
<dbReference type="Pfam" id="PF01425">
    <property type="entry name" value="Amidase"/>
    <property type="match status" value="1"/>
</dbReference>
<proteinExistence type="inferred from homology"/>